<proteinExistence type="predicted"/>
<accession>A0A3A9LWJ7</accession>
<dbReference type="EMBL" id="CP034662">
    <property type="protein sequence ID" value="AZQ94263.1"/>
    <property type="molecule type" value="Genomic_DNA"/>
</dbReference>
<reference evidence="1 2" key="1">
    <citation type="submission" date="2018-12" db="EMBL/GenBank/DDBJ databases">
        <title>Persistence of Moraxella catarrhalis in Chronic Obstructive Pulmonary Disease and Regulation of the Hag/MID Adhesin.</title>
        <authorList>
            <person name="Murphy T."/>
            <person name="Zhao X."/>
            <person name="Vyas G."/>
            <person name="Aluvathingal J."/>
            <person name="Nadendla S."/>
            <person name="Tallon L."/>
            <person name="Tettelin H."/>
        </authorList>
    </citation>
    <scope>NUCLEOTIDE SEQUENCE [LARGE SCALE GENOMIC DNA]</scope>
    <source>
        <strain evidence="1 2">46P58B1</strain>
    </source>
</reference>
<dbReference type="SUPFAM" id="SSF160472">
    <property type="entry name" value="NMB0513-like"/>
    <property type="match status" value="1"/>
</dbReference>
<dbReference type="Proteomes" id="UP000280228">
    <property type="component" value="Chromosome"/>
</dbReference>
<name>A0A3A9LWJ7_MORCA</name>
<gene>
    <name evidence="1" type="ORF">EJK53_0839</name>
</gene>
<sequence>MIYISEKVKKEMLETSKNLWLSALFSAVSSYCVGINFEQHKEIFFQLIKEALDADLIKFIPPNGIWYEGYDIWDVSSDEIVAYLRDNFPKDATDELDEDVNLYFYITAPAVLWRQDNGSYYGS</sequence>
<dbReference type="InterPro" id="IPR023138">
    <property type="entry name" value="NMB0513-like_sf"/>
</dbReference>
<dbReference type="Gene3D" id="1.10.3510.10">
    <property type="entry name" value="NMB0513-like"/>
    <property type="match status" value="1"/>
</dbReference>
<dbReference type="AlphaFoldDB" id="A0A3A9LWJ7"/>
<evidence type="ECO:0008006" key="3">
    <source>
        <dbReference type="Google" id="ProtNLM"/>
    </source>
</evidence>
<evidence type="ECO:0000313" key="1">
    <source>
        <dbReference type="EMBL" id="AZQ94263.1"/>
    </source>
</evidence>
<protein>
    <recommendedName>
        <fullName evidence="3">DUF596 domain-containing protein</fullName>
    </recommendedName>
</protein>
<dbReference type="RefSeq" id="WP_049148388.1">
    <property type="nucleotide sequence ID" value="NZ_CP034662.1"/>
</dbReference>
<organism evidence="1 2">
    <name type="scientific">Moraxella catarrhalis</name>
    <name type="common">Branhamella catarrhalis</name>
    <dbReference type="NCBI Taxonomy" id="480"/>
    <lineage>
        <taxon>Bacteria</taxon>
        <taxon>Pseudomonadati</taxon>
        <taxon>Pseudomonadota</taxon>
        <taxon>Gammaproteobacteria</taxon>
        <taxon>Moraxellales</taxon>
        <taxon>Moraxellaceae</taxon>
        <taxon>Moraxella</taxon>
    </lineage>
</organism>
<evidence type="ECO:0000313" key="2">
    <source>
        <dbReference type="Proteomes" id="UP000280228"/>
    </source>
</evidence>